<dbReference type="KEGG" id="mana:MAMMFC1_02696"/>
<name>A0A348ALR3_9FIRM</name>
<organism evidence="1 2">
    <name type="scientific">Methylomusa anaerophila</name>
    <dbReference type="NCBI Taxonomy" id="1930071"/>
    <lineage>
        <taxon>Bacteria</taxon>
        <taxon>Bacillati</taxon>
        <taxon>Bacillota</taxon>
        <taxon>Negativicutes</taxon>
        <taxon>Selenomonadales</taxon>
        <taxon>Sporomusaceae</taxon>
        <taxon>Methylomusa</taxon>
    </lineage>
</organism>
<dbReference type="AlphaFoldDB" id="A0A348ALR3"/>
<accession>A0A348ALR3</accession>
<evidence type="ECO:0000313" key="1">
    <source>
        <dbReference type="EMBL" id="BBB92011.1"/>
    </source>
</evidence>
<gene>
    <name evidence="1" type="ORF">MAMMFC1_02696</name>
</gene>
<dbReference type="RefSeq" id="WP_158618768.1">
    <property type="nucleotide sequence ID" value="NZ_AP018449.1"/>
</dbReference>
<reference evidence="1 2" key="1">
    <citation type="journal article" date="2018" name="Int. J. Syst. Evol. Microbiol.">
        <title>Methylomusa anaerophila gen. nov., sp. nov., an anaerobic methanol-utilizing bacterium isolated from a microbial fuel cell.</title>
        <authorList>
            <person name="Amano N."/>
            <person name="Yamamuro A."/>
            <person name="Miyahara M."/>
            <person name="Kouzuma A."/>
            <person name="Abe T."/>
            <person name="Watanabe K."/>
        </authorList>
    </citation>
    <scope>NUCLEOTIDE SEQUENCE [LARGE SCALE GENOMIC DNA]</scope>
    <source>
        <strain evidence="1 2">MMFC1</strain>
    </source>
</reference>
<dbReference type="Proteomes" id="UP000276437">
    <property type="component" value="Chromosome"/>
</dbReference>
<evidence type="ECO:0000313" key="2">
    <source>
        <dbReference type="Proteomes" id="UP000276437"/>
    </source>
</evidence>
<protein>
    <submittedName>
        <fullName evidence="1">Uncharacterized protein</fullName>
    </submittedName>
</protein>
<sequence length="55" mass="6308">MKDFDAGFTRSPEEIIKFKCLMRTLIWAQEKTGKSSAEIVSVIFRKGKMVVDRAI</sequence>
<dbReference type="EMBL" id="AP018449">
    <property type="protein sequence ID" value="BBB92011.1"/>
    <property type="molecule type" value="Genomic_DNA"/>
</dbReference>
<proteinExistence type="predicted"/>
<keyword evidence="2" id="KW-1185">Reference proteome</keyword>